<dbReference type="InterPro" id="IPR036047">
    <property type="entry name" value="F-box-like_dom_sf"/>
</dbReference>
<dbReference type="FunFam" id="3.80.10.10:FF:000251">
    <property type="entry name" value="Ubiquitin ligase complex F-box protein GRR1"/>
    <property type="match status" value="1"/>
</dbReference>
<evidence type="ECO:0000256" key="2">
    <source>
        <dbReference type="ARBA" id="ARBA00022737"/>
    </source>
</evidence>
<keyword evidence="2" id="KW-0677">Repeat</keyword>
<dbReference type="GO" id="GO:0019005">
    <property type="term" value="C:SCF ubiquitin ligase complex"/>
    <property type="evidence" value="ECO:0007669"/>
    <property type="project" value="TreeGrafter"/>
</dbReference>
<feature type="compositionally biased region" description="Pro residues" evidence="4">
    <location>
        <begin position="669"/>
        <end position="679"/>
    </location>
</feature>
<organism evidence="6 7">
    <name type="scientific">Coniella lustricola</name>
    <dbReference type="NCBI Taxonomy" id="2025994"/>
    <lineage>
        <taxon>Eukaryota</taxon>
        <taxon>Fungi</taxon>
        <taxon>Dikarya</taxon>
        <taxon>Ascomycota</taxon>
        <taxon>Pezizomycotina</taxon>
        <taxon>Sordariomycetes</taxon>
        <taxon>Sordariomycetidae</taxon>
        <taxon>Diaporthales</taxon>
        <taxon>Schizoparmaceae</taxon>
        <taxon>Coniella</taxon>
    </lineage>
</organism>
<dbReference type="InterPro" id="IPR001810">
    <property type="entry name" value="F-box_dom"/>
</dbReference>
<feature type="compositionally biased region" description="Polar residues" evidence="4">
    <location>
        <begin position="765"/>
        <end position="781"/>
    </location>
</feature>
<keyword evidence="7" id="KW-1185">Reference proteome</keyword>
<name>A0A2T3A2Q6_9PEZI</name>
<feature type="compositionally biased region" description="Basic and acidic residues" evidence="4">
    <location>
        <begin position="618"/>
        <end position="629"/>
    </location>
</feature>
<feature type="compositionally biased region" description="Low complexity" evidence="4">
    <location>
        <begin position="11"/>
        <end position="20"/>
    </location>
</feature>
<dbReference type="SMART" id="SM00367">
    <property type="entry name" value="LRR_CC"/>
    <property type="match status" value="12"/>
</dbReference>
<dbReference type="STRING" id="2025994.A0A2T3A2Q6"/>
<feature type="compositionally biased region" description="Polar residues" evidence="4">
    <location>
        <begin position="743"/>
        <end position="752"/>
    </location>
</feature>
<dbReference type="PROSITE" id="PS50181">
    <property type="entry name" value="FBOX"/>
    <property type="match status" value="1"/>
</dbReference>
<reference evidence="6 7" key="1">
    <citation type="journal article" date="2018" name="Mycol. Prog.">
        <title>Coniella lustricola, a new species from submerged detritus.</title>
        <authorList>
            <person name="Raudabaugh D.B."/>
            <person name="Iturriaga T."/>
            <person name="Carver A."/>
            <person name="Mondo S."/>
            <person name="Pangilinan J."/>
            <person name="Lipzen A."/>
            <person name="He G."/>
            <person name="Amirebrahimi M."/>
            <person name="Grigoriev I.V."/>
            <person name="Miller A.N."/>
        </authorList>
    </citation>
    <scope>NUCLEOTIDE SEQUENCE [LARGE SCALE GENOMIC DNA]</scope>
    <source>
        <strain evidence="6 7">B22-T-1</strain>
    </source>
</reference>
<evidence type="ECO:0000313" key="6">
    <source>
        <dbReference type="EMBL" id="PSR81798.1"/>
    </source>
</evidence>
<dbReference type="EMBL" id="KZ678494">
    <property type="protein sequence ID" value="PSR81798.1"/>
    <property type="molecule type" value="Genomic_DNA"/>
</dbReference>
<evidence type="ECO:0000256" key="3">
    <source>
        <dbReference type="ARBA" id="ARBA00022786"/>
    </source>
</evidence>
<feature type="domain" description="F-box" evidence="5">
    <location>
        <begin position="94"/>
        <end position="148"/>
    </location>
</feature>
<dbReference type="Pfam" id="PF25372">
    <property type="entry name" value="DUF7885"/>
    <property type="match status" value="1"/>
</dbReference>
<feature type="compositionally biased region" description="Low complexity" evidence="4">
    <location>
        <begin position="782"/>
        <end position="796"/>
    </location>
</feature>
<keyword evidence="3" id="KW-0833">Ubl conjugation pathway</keyword>
<feature type="region of interest" description="Disordered" evidence="4">
    <location>
        <begin position="743"/>
        <end position="796"/>
    </location>
</feature>
<dbReference type="InterPro" id="IPR001611">
    <property type="entry name" value="Leu-rich_rpt"/>
</dbReference>
<dbReference type="GO" id="GO:0031146">
    <property type="term" value="P:SCF-dependent proteasomal ubiquitin-dependent protein catabolic process"/>
    <property type="evidence" value="ECO:0007669"/>
    <property type="project" value="TreeGrafter"/>
</dbReference>
<keyword evidence="1" id="KW-0433">Leucine-rich repeat</keyword>
<evidence type="ECO:0000259" key="5">
    <source>
        <dbReference type="PROSITE" id="PS50181"/>
    </source>
</evidence>
<feature type="compositionally biased region" description="Low complexity" evidence="4">
    <location>
        <begin position="27"/>
        <end position="61"/>
    </location>
</feature>
<dbReference type="OrthoDB" id="10257471at2759"/>
<accession>A0A2T3A2Q6</accession>
<feature type="region of interest" description="Disordered" evidence="4">
    <location>
        <begin position="1"/>
        <end position="72"/>
    </location>
</feature>
<dbReference type="AlphaFoldDB" id="A0A2T3A2Q6"/>
<dbReference type="InterPro" id="IPR057207">
    <property type="entry name" value="FBXL15_LRR"/>
</dbReference>
<dbReference type="Gene3D" id="3.80.10.10">
    <property type="entry name" value="Ribonuclease Inhibitor"/>
    <property type="match status" value="3"/>
</dbReference>
<gene>
    <name evidence="6" type="ORF">BD289DRAFT_32381</name>
</gene>
<evidence type="ECO:0000256" key="4">
    <source>
        <dbReference type="SAM" id="MobiDB-lite"/>
    </source>
</evidence>
<dbReference type="Proteomes" id="UP000241462">
    <property type="component" value="Unassembled WGS sequence"/>
</dbReference>
<dbReference type="Pfam" id="PF13516">
    <property type="entry name" value="LRR_6"/>
    <property type="match status" value="1"/>
</dbReference>
<dbReference type="Pfam" id="PF00646">
    <property type="entry name" value="F-box"/>
    <property type="match status" value="1"/>
</dbReference>
<feature type="region of interest" description="Disordered" evidence="4">
    <location>
        <begin position="618"/>
        <end position="690"/>
    </location>
</feature>
<feature type="compositionally biased region" description="Polar residues" evidence="4">
    <location>
        <begin position="681"/>
        <end position="690"/>
    </location>
</feature>
<evidence type="ECO:0000313" key="7">
    <source>
        <dbReference type="Proteomes" id="UP000241462"/>
    </source>
</evidence>
<dbReference type="SUPFAM" id="SSF52047">
    <property type="entry name" value="RNI-like"/>
    <property type="match status" value="1"/>
</dbReference>
<dbReference type="InParanoid" id="A0A2T3A2Q6"/>
<proteinExistence type="predicted"/>
<dbReference type="SUPFAM" id="SSF81383">
    <property type="entry name" value="F-box domain"/>
    <property type="match status" value="1"/>
</dbReference>
<protein>
    <recommendedName>
        <fullName evidence="5">F-box domain-containing protein</fullName>
    </recommendedName>
</protein>
<dbReference type="InterPro" id="IPR032675">
    <property type="entry name" value="LRR_dom_sf"/>
</dbReference>
<evidence type="ECO:0000256" key="1">
    <source>
        <dbReference type="ARBA" id="ARBA00022614"/>
    </source>
</evidence>
<dbReference type="InterPro" id="IPR006553">
    <property type="entry name" value="Leu-rich_rpt_Cys-con_subtyp"/>
</dbReference>
<dbReference type="PANTHER" id="PTHR13318">
    <property type="entry name" value="PARTNER OF PAIRED, ISOFORM B-RELATED"/>
    <property type="match status" value="1"/>
</dbReference>
<sequence>MASQGAASLDAIASSRQPRSSSPPPADAATPEGALTPAAAAAADDAQDSRSTSSASSPLPAEESDFYINGNDSESSLGVPNLQDMQVTDEYECLPPVQRLPNEILICIFSKLSGSSDLLNIMLTCKRWSRNAVDLLWHRPACTTWKKYEMVCNTLGRDHTYYAYPDFVKRLNLAQLSDQVNDGSVTPLAVCNRVERLTLTGCKGLADTGLIALATNSSHLMALDISGDDQITEESIKVIAQHCRRLQGLNISSCVRIASESLVPLAKACTLLKRLKLNDCDQISDDAVHAFAEYCPNILEIDLQQCKLVGNSPVTALLVKGQSLRELRLANCELVDDGAFLSLPAGQVYEHLRILDLTSCVKITDRAVERIIDAAPRLRNVVFAKCRNITDQAVFAISRLGKNLHYVHLGHCVNLTDEAVKRLVHCCNRIRYIDLGCCTHLTDESVTRLAVLPKLKRIGLVKCNNITDVSVYALAKANLRFRRPRDPESRSTADYYASGSSLERVHLSYCTQLTLKSIMKLLNSCPRLTHLSLTGVQAFLRQDLEQFCRDAPTEFTEHQRTVFCVFSGNGVSSLRRHLNSDPAFAQLRDQTPTGHPRHANNPVEFVYDAVHHHVDHVGPDNGFDERGDAIEDDDGLDGSEMVIDAVPPGPNENDQDVQGPAGASLDAIIPPPPPPPARPQGPTNGFTWNPQIQQWYPDQAHSHSAPVPGTLFSGLSISGIPHHQMAMPMDATPMQTPSIQRSANMAPMNSDSGAGPSTAIVESGLPSTLVVQPIQPTQTGDSQNMSTSSRSSPSSL</sequence>